<evidence type="ECO:0000259" key="1">
    <source>
        <dbReference type="Pfam" id="PF06985"/>
    </source>
</evidence>
<dbReference type="AlphaFoldDB" id="A0A8K0VYV8"/>
<evidence type="ECO:0000313" key="2">
    <source>
        <dbReference type="EMBL" id="KAH7088044.1"/>
    </source>
</evidence>
<dbReference type="Proteomes" id="UP000813461">
    <property type="component" value="Unassembled WGS sequence"/>
</dbReference>
<dbReference type="InterPro" id="IPR052895">
    <property type="entry name" value="HetReg/Transcr_Mod"/>
</dbReference>
<dbReference type="PANTHER" id="PTHR24148:SF64">
    <property type="entry name" value="HETEROKARYON INCOMPATIBILITY DOMAIN-CONTAINING PROTEIN"/>
    <property type="match status" value="1"/>
</dbReference>
<dbReference type="PANTHER" id="PTHR24148">
    <property type="entry name" value="ANKYRIN REPEAT DOMAIN-CONTAINING PROTEIN 39 HOMOLOG-RELATED"/>
    <property type="match status" value="1"/>
</dbReference>
<reference evidence="2" key="1">
    <citation type="journal article" date="2021" name="Nat. Commun.">
        <title>Genetic determinants of endophytism in the Arabidopsis root mycobiome.</title>
        <authorList>
            <person name="Mesny F."/>
            <person name="Miyauchi S."/>
            <person name="Thiergart T."/>
            <person name="Pickel B."/>
            <person name="Atanasova L."/>
            <person name="Karlsson M."/>
            <person name="Huettel B."/>
            <person name="Barry K.W."/>
            <person name="Haridas S."/>
            <person name="Chen C."/>
            <person name="Bauer D."/>
            <person name="Andreopoulos W."/>
            <person name="Pangilinan J."/>
            <person name="LaButti K."/>
            <person name="Riley R."/>
            <person name="Lipzen A."/>
            <person name="Clum A."/>
            <person name="Drula E."/>
            <person name="Henrissat B."/>
            <person name="Kohler A."/>
            <person name="Grigoriev I.V."/>
            <person name="Martin F.M."/>
            <person name="Hacquard S."/>
        </authorList>
    </citation>
    <scope>NUCLEOTIDE SEQUENCE</scope>
    <source>
        <strain evidence="2">MPI-SDFR-AT-0120</strain>
    </source>
</reference>
<comment type="caution">
    <text evidence="2">The sequence shown here is derived from an EMBL/GenBank/DDBJ whole genome shotgun (WGS) entry which is preliminary data.</text>
</comment>
<sequence>MTTRYEYQPLFCYISHTSLHEDPKFVALSYAWGDTKDSRMILLENCPVTVTKNLYDAMMTLRPLEGPIHNEAEKEQQVPLMSKIYKQARQVIGWLGNHDNDSNLAFNLFITGFEWRRAADALIETGHMRSMEDLFAPNRRLVQAAALLVQRPWFQRLWIVQEVTLTSTLELHCGYSSIPGDVFFKAIRILSSIVTDPPMPWLLKPYRHALKLGQLRAQVSAGQNYSFPHLAQVLSGWHCSKVHDRLIALFGLVFRDTEAWFTPSYSISGPDFYAEFAKRHIHMTGSLSILHYAGCGDSDAHRLLRAEDRVILQANPPADDIASWVPDWRVRSRPLTLSPNVENGSIGFAATDSVPEFKLNHHILHVRAREMDKIKVYGYPYYESLGRSLKMTEIETFNHWFNLANSFLKDADVESMFSSTLVMDGKVAVTERQDIGVNSTDVPSLFGHWASKHLDDVKRPRGDYWQNGVEESTRYSYIAEEICRNRTFFITEAGRLGLGSVHVSPGAFIYLIHGLKSPFKIHHSHGMHVLRGECYVHGLMDRRIQCSGQDSFLYLK</sequence>
<dbReference type="OrthoDB" id="2157530at2759"/>
<accession>A0A8K0VYV8</accession>
<dbReference type="InterPro" id="IPR010730">
    <property type="entry name" value="HET"/>
</dbReference>
<keyword evidence="3" id="KW-1185">Reference proteome</keyword>
<protein>
    <submittedName>
        <fullName evidence="2">Heterokaryon incompatibility protein-domain-containing protein</fullName>
    </submittedName>
</protein>
<proteinExistence type="predicted"/>
<organism evidence="2 3">
    <name type="scientific">Paraphoma chrysanthemicola</name>
    <dbReference type="NCBI Taxonomy" id="798071"/>
    <lineage>
        <taxon>Eukaryota</taxon>
        <taxon>Fungi</taxon>
        <taxon>Dikarya</taxon>
        <taxon>Ascomycota</taxon>
        <taxon>Pezizomycotina</taxon>
        <taxon>Dothideomycetes</taxon>
        <taxon>Pleosporomycetidae</taxon>
        <taxon>Pleosporales</taxon>
        <taxon>Pleosporineae</taxon>
        <taxon>Phaeosphaeriaceae</taxon>
        <taxon>Paraphoma</taxon>
    </lineage>
</organism>
<dbReference type="Pfam" id="PF06985">
    <property type="entry name" value="HET"/>
    <property type="match status" value="1"/>
</dbReference>
<name>A0A8K0VYV8_9PLEO</name>
<feature type="domain" description="Heterokaryon incompatibility" evidence="1">
    <location>
        <begin position="25"/>
        <end position="162"/>
    </location>
</feature>
<evidence type="ECO:0000313" key="3">
    <source>
        <dbReference type="Proteomes" id="UP000813461"/>
    </source>
</evidence>
<gene>
    <name evidence="2" type="ORF">FB567DRAFT_569088</name>
</gene>
<dbReference type="EMBL" id="JAGMVJ010000008">
    <property type="protein sequence ID" value="KAH7088044.1"/>
    <property type="molecule type" value="Genomic_DNA"/>
</dbReference>